<evidence type="ECO:0000313" key="3">
    <source>
        <dbReference type="EMBL" id="SET02340.1"/>
    </source>
</evidence>
<reference evidence="4" key="1">
    <citation type="submission" date="2016-10" db="EMBL/GenBank/DDBJ databases">
        <authorList>
            <person name="Varghese N."/>
            <person name="Submissions S."/>
        </authorList>
    </citation>
    <scope>NUCLEOTIDE SEQUENCE [LARGE SCALE GENOMIC DNA]</scope>
    <source>
        <strain evidence="4">Nm71</strain>
    </source>
</reference>
<keyword evidence="4" id="KW-1185">Reference proteome</keyword>
<dbReference type="RefSeq" id="WP_090657588.1">
    <property type="nucleotide sequence ID" value="NZ_FOIA01000009.1"/>
</dbReference>
<dbReference type="AlphaFoldDB" id="A0A1I0B6L0"/>
<sequence length="373" mass="43256">MPKLHQAVVQIHQKTGHKTLSSEQKKFNRLIKKINKEKERLLQWQTLTPDFQKKVLEEYQPLIASAAKLQTTMVVRLDAFYNRRSLTSSERNKISYVICEICSALFTHSDPDKLKMIFKKHSGIESDAELQESDDIMADLMEEIFEAQFGDLGDEFDHTDPQAFAQRIADKMNESHDEPGQSAHEARHIAAHKAEQAQISQSIKTIYRQLSTAAHPDRETDPDERVRKTEIMKRVNAAYKNKDLLKLLALQLELEQIDQDHINTIAEDRLKAYNKILQNQLDQLQIEIDQAELPYRMSANAAPHESINPKKMIQQLDTDIRALQQSIHQLEKELAFLTTVKHMKIWLKHYGMPENTVLSDSLFDDDLDDFDFR</sequence>
<feature type="region of interest" description="Disordered" evidence="2">
    <location>
        <begin position="173"/>
        <end position="194"/>
    </location>
</feature>
<evidence type="ECO:0000256" key="2">
    <source>
        <dbReference type="SAM" id="MobiDB-lite"/>
    </source>
</evidence>
<organism evidence="3 4">
    <name type="scientific">Nitrosomonas marina</name>
    <dbReference type="NCBI Taxonomy" id="917"/>
    <lineage>
        <taxon>Bacteria</taxon>
        <taxon>Pseudomonadati</taxon>
        <taxon>Pseudomonadota</taxon>
        <taxon>Betaproteobacteria</taxon>
        <taxon>Nitrosomonadales</taxon>
        <taxon>Nitrosomonadaceae</taxon>
        <taxon>Nitrosomonas</taxon>
    </lineage>
</organism>
<dbReference type="Gene3D" id="1.10.287.110">
    <property type="entry name" value="DnaJ domain"/>
    <property type="match status" value="1"/>
</dbReference>
<evidence type="ECO:0000256" key="1">
    <source>
        <dbReference type="SAM" id="Coils"/>
    </source>
</evidence>
<feature type="coiled-coil region" evidence="1">
    <location>
        <begin position="267"/>
        <end position="340"/>
    </location>
</feature>
<accession>A0A1I0B6L0</accession>
<evidence type="ECO:0008006" key="5">
    <source>
        <dbReference type="Google" id="ProtNLM"/>
    </source>
</evidence>
<protein>
    <recommendedName>
        <fullName evidence="5">DnaJ domain-containing protein</fullName>
    </recommendedName>
</protein>
<dbReference type="EMBL" id="FOIA01000009">
    <property type="protein sequence ID" value="SET02340.1"/>
    <property type="molecule type" value="Genomic_DNA"/>
</dbReference>
<keyword evidence="1" id="KW-0175">Coiled coil</keyword>
<dbReference type="SUPFAM" id="SSF46565">
    <property type="entry name" value="Chaperone J-domain"/>
    <property type="match status" value="1"/>
</dbReference>
<dbReference type="OrthoDB" id="114754at2"/>
<dbReference type="InterPro" id="IPR036869">
    <property type="entry name" value="J_dom_sf"/>
</dbReference>
<evidence type="ECO:0000313" key="4">
    <source>
        <dbReference type="Proteomes" id="UP000199345"/>
    </source>
</evidence>
<dbReference type="Proteomes" id="UP000199345">
    <property type="component" value="Unassembled WGS sequence"/>
</dbReference>
<proteinExistence type="predicted"/>
<gene>
    <name evidence="3" type="ORF">SAMN05216326_10987</name>
</gene>
<name>A0A1I0B6L0_9PROT</name>